<feature type="region of interest" description="Disordered" evidence="9">
    <location>
        <begin position="1"/>
        <end position="20"/>
    </location>
</feature>
<dbReference type="GO" id="GO:0005634">
    <property type="term" value="C:nucleus"/>
    <property type="evidence" value="ECO:0007669"/>
    <property type="project" value="UniProtKB-SubCell"/>
</dbReference>
<dbReference type="PROSITE" id="PS50157">
    <property type="entry name" value="ZINC_FINGER_C2H2_2"/>
    <property type="match status" value="1"/>
</dbReference>
<keyword evidence="7" id="KW-0539">Nucleus</keyword>
<evidence type="ECO:0000256" key="3">
    <source>
        <dbReference type="ARBA" id="ARBA00022771"/>
    </source>
</evidence>
<evidence type="ECO:0000256" key="1">
    <source>
        <dbReference type="ARBA" id="ARBA00004123"/>
    </source>
</evidence>
<feature type="region of interest" description="Disordered" evidence="9">
    <location>
        <begin position="80"/>
        <end position="105"/>
    </location>
</feature>
<evidence type="ECO:0000256" key="4">
    <source>
        <dbReference type="ARBA" id="ARBA00022833"/>
    </source>
</evidence>
<dbReference type="AlphaFoldDB" id="A0A7J6VJP6"/>
<evidence type="ECO:0000256" key="7">
    <source>
        <dbReference type="ARBA" id="ARBA00023242"/>
    </source>
</evidence>
<dbReference type="PROSITE" id="PS00028">
    <property type="entry name" value="ZINC_FINGER_C2H2_1"/>
    <property type="match status" value="1"/>
</dbReference>
<proteinExistence type="predicted"/>
<organism evidence="11 12">
    <name type="scientific">Thalictrum thalictroides</name>
    <name type="common">Rue-anemone</name>
    <name type="synonym">Anemone thalictroides</name>
    <dbReference type="NCBI Taxonomy" id="46969"/>
    <lineage>
        <taxon>Eukaryota</taxon>
        <taxon>Viridiplantae</taxon>
        <taxon>Streptophyta</taxon>
        <taxon>Embryophyta</taxon>
        <taxon>Tracheophyta</taxon>
        <taxon>Spermatophyta</taxon>
        <taxon>Magnoliopsida</taxon>
        <taxon>Ranunculales</taxon>
        <taxon>Ranunculaceae</taxon>
        <taxon>Thalictroideae</taxon>
        <taxon>Thalictrum</taxon>
    </lineage>
</organism>
<evidence type="ECO:0000259" key="10">
    <source>
        <dbReference type="PROSITE" id="PS50157"/>
    </source>
</evidence>
<dbReference type="Gene3D" id="3.30.160.60">
    <property type="entry name" value="Classic Zinc Finger"/>
    <property type="match status" value="1"/>
</dbReference>
<reference evidence="11 12" key="1">
    <citation type="submission" date="2020-06" db="EMBL/GenBank/DDBJ databases">
        <title>Transcriptomic and genomic resources for Thalictrum thalictroides and T. hernandezii: Facilitating candidate gene discovery in an emerging model plant lineage.</title>
        <authorList>
            <person name="Arias T."/>
            <person name="Riano-Pachon D.M."/>
            <person name="Di Stilio V.S."/>
        </authorList>
    </citation>
    <scope>NUCLEOTIDE SEQUENCE [LARGE SCALE GENOMIC DNA]</scope>
    <source>
        <strain evidence="12">cv. WT478/WT964</strain>
        <tissue evidence="11">Leaves</tissue>
    </source>
</reference>
<evidence type="ECO:0000256" key="9">
    <source>
        <dbReference type="SAM" id="MobiDB-lite"/>
    </source>
</evidence>
<keyword evidence="6" id="KW-0804">Transcription</keyword>
<evidence type="ECO:0000256" key="2">
    <source>
        <dbReference type="ARBA" id="ARBA00022723"/>
    </source>
</evidence>
<dbReference type="SMART" id="SM00355">
    <property type="entry name" value="ZnF_C2H2"/>
    <property type="match status" value="1"/>
</dbReference>
<protein>
    <submittedName>
        <fullName evidence="11">Zinc finger protein</fullName>
    </submittedName>
</protein>
<feature type="domain" description="C2H2-type" evidence="10">
    <location>
        <begin position="46"/>
        <end position="73"/>
    </location>
</feature>
<evidence type="ECO:0000256" key="5">
    <source>
        <dbReference type="ARBA" id="ARBA00023015"/>
    </source>
</evidence>
<dbReference type="OrthoDB" id="1708403at2759"/>
<evidence type="ECO:0000256" key="6">
    <source>
        <dbReference type="ARBA" id="ARBA00023163"/>
    </source>
</evidence>
<dbReference type="SUPFAM" id="SSF57667">
    <property type="entry name" value="beta-beta-alpha zinc fingers"/>
    <property type="match status" value="1"/>
</dbReference>
<evidence type="ECO:0000313" key="12">
    <source>
        <dbReference type="Proteomes" id="UP000554482"/>
    </source>
</evidence>
<gene>
    <name evidence="11" type="ORF">FRX31_025410</name>
</gene>
<keyword evidence="2" id="KW-0479">Metal-binding</keyword>
<dbReference type="PANTHER" id="PTHR45801">
    <property type="entry name" value="OS07G0101800 PROTEIN"/>
    <property type="match status" value="1"/>
</dbReference>
<accession>A0A7J6VJP6</accession>
<comment type="subcellular location">
    <subcellularLocation>
        <location evidence="1">Nucleus</location>
    </subcellularLocation>
</comment>
<dbReference type="InterPro" id="IPR052426">
    <property type="entry name" value="Plant_dev_regulator"/>
</dbReference>
<keyword evidence="5" id="KW-0805">Transcription regulation</keyword>
<dbReference type="GO" id="GO:0008270">
    <property type="term" value="F:zinc ion binding"/>
    <property type="evidence" value="ECO:0007669"/>
    <property type="project" value="UniProtKB-KW"/>
</dbReference>
<keyword evidence="4" id="KW-0862">Zinc</keyword>
<dbReference type="InterPro" id="IPR036236">
    <property type="entry name" value="Znf_C2H2_sf"/>
</dbReference>
<dbReference type="Proteomes" id="UP000554482">
    <property type="component" value="Unassembled WGS sequence"/>
</dbReference>
<dbReference type="Pfam" id="PF13912">
    <property type="entry name" value="zf-C2H2_6"/>
    <property type="match status" value="1"/>
</dbReference>
<dbReference type="EMBL" id="JABWDY010031314">
    <property type="protein sequence ID" value="KAF5184997.1"/>
    <property type="molecule type" value="Genomic_DNA"/>
</dbReference>
<keyword evidence="3 8" id="KW-0863">Zinc-finger</keyword>
<name>A0A7J6VJP6_THATH</name>
<comment type="caution">
    <text evidence="11">The sequence shown here is derived from an EMBL/GenBank/DDBJ whole genome shotgun (WGS) entry which is preliminary data.</text>
</comment>
<dbReference type="InterPro" id="IPR013087">
    <property type="entry name" value="Znf_C2H2_type"/>
</dbReference>
<evidence type="ECO:0000256" key="8">
    <source>
        <dbReference type="PROSITE-ProRule" id="PRU00042"/>
    </source>
</evidence>
<sequence length="211" mass="23683">MKDGCVDGKSPITSNKNNVGEPWDYRNQQFHGEDLYSGFSWPPRSYTCSFCKREFRSAQALGGHMNVHRRDRARLRQYSPPWEGHQATPLNPNPNPSPSYSPLNPQSRVYTTFPSKLSPSLSCFPSSQSLAFCSEMKTPSVSTNPPVIVESTCSNGDVLTKTMKTLKGFMQEDDQCRRILKNGKMVMLDLEIGLHSSVNEDLDLELRLGCS</sequence>
<dbReference type="PANTHER" id="PTHR45801:SF107">
    <property type="entry name" value="TRANSCRIPTIONAL REGULATOR SUPERMAN-LIKE"/>
    <property type="match status" value="1"/>
</dbReference>
<keyword evidence="12" id="KW-1185">Reference proteome</keyword>
<evidence type="ECO:0000313" key="11">
    <source>
        <dbReference type="EMBL" id="KAF5184997.1"/>
    </source>
</evidence>